<feature type="region of interest" description="Disordered" evidence="1">
    <location>
        <begin position="42"/>
        <end position="63"/>
    </location>
</feature>
<evidence type="ECO:0000313" key="2">
    <source>
        <dbReference type="EMBL" id="SOC16449.1"/>
    </source>
</evidence>
<evidence type="ECO:0000256" key="1">
    <source>
        <dbReference type="SAM" id="MobiDB-lite"/>
    </source>
</evidence>
<dbReference type="AlphaFoldDB" id="A0A285T4Z4"/>
<feature type="compositionally biased region" description="Low complexity" evidence="1">
    <location>
        <begin position="47"/>
        <end position="57"/>
    </location>
</feature>
<dbReference type="EMBL" id="OBMR01000014">
    <property type="protein sequence ID" value="SOC16449.1"/>
    <property type="molecule type" value="Genomic_DNA"/>
</dbReference>
<dbReference type="Proteomes" id="UP000219563">
    <property type="component" value="Unassembled WGS sequence"/>
</dbReference>
<dbReference type="RefSeq" id="WP_097077187.1">
    <property type="nucleotide sequence ID" value="NZ_OBMR01000014.1"/>
</dbReference>
<organism evidence="2 3">
    <name type="scientific">Pseudobutyrivibrio ruminis DSM 9787</name>
    <dbReference type="NCBI Taxonomy" id="1123011"/>
    <lineage>
        <taxon>Bacteria</taxon>
        <taxon>Bacillati</taxon>
        <taxon>Bacillota</taxon>
        <taxon>Clostridia</taxon>
        <taxon>Lachnospirales</taxon>
        <taxon>Lachnospiraceae</taxon>
        <taxon>Pseudobutyrivibrio</taxon>
    </lineage>
</organism>
<protein>
    <submittedName>
        <fullName evidence="2">Uncharacterized protein</fullName>
    </submittedName>
</protein>
<accession>A0A285T4Z4</accession>
<proteinExistence type="predicted"/>
<name>A0A285T4Z4_9FIRM</name>
<evidence type="ECO:0000313" key="3">
    <source>
        <dbReference type="Proteomes" id="UP000219563"/>
    </source>
</evidence>
<gene>
    <name evidence="2" type="ORF">SAMN02910411_0404</name>
</gene>
<sequence>MSIFDFTDGDFLMDMGSGMAMDTEGHLMQNMGSGMAMDLETGDLHLTDNTSSSWANSDDNDNW</sequence>
<reference evidence="2 3" key="1">
    <citation type="submission" date="2017-08" db="EMBL/GenBank/DDBJ databases">
        <authorList>
            <person name="de Groot N.N."/>
        </authorList>
    </citation>
    <scope>NUCLEOTIDE SEQUENCE [LARGE SCALE GENOMIC DNA]</scope>
    <source>
        <strain evidence="2 3">DSM 9787</strain>
    </source>
</reference>